<evidence type="ECO:0000256" key="1">
    <source>
        <dbReference type="ARBA" id="ARBA00004496"/>
    </source>
</evidence>
<keyword evidence="3" id="KW-0963">Cytoplasm</keyword>
<dbReference type="PANTHER" id="PTHR10527">
    <property type="entry name" value="IMPORTIN BETA"/>
    <property type="match status" value="1"/>
</dbReference>
<evidence type="ECO:0000256" key="3">
    <source>
        <dbReference type="ARBA" id="ARBA00022490"/>
    </source>
</evidence>
<dbReference type="InterPro" id="IPR040122">
    <property type="entry name" value="Importin_beta"/>
</dbReference>
<keyword evidence="5" id="KW-0653">Protein transport</keyword>
<dbReference type="SUPFAM" id="SSF48371">
    <property type="entry name" value="ARM repeat"/>
    <property type="match status" value="1"/>
</dbReference>
<dbReference type="PROSITE" id="PS50166">
    <property type="entry name" value="IMPORTIN_B_NT"/>
    <property type="match status" value="1"/>
</dbReference>
<accession>M1KLF2</accession>
<dbReference type="GO" id="GO:0031267">
    <property type="term" value="F:small GTPase binding"/>
    <property type="evidence" value="ECO:0007669"/>
    <property type="project" value="InterPro"/>
</dbReference>
<dbReference type="InterPro" id="IPR058584">
    <property type="entry name" value="IMB1_TNPO1-like_TPR"/>
</dbReference>
<name>M1KLF2_ENCCN</name>
<comment type="subcellular location">
    <subcellularLocation>
        <location evidence="1">Cytoplasm</location>
    </subcellularLocation>
</comment>
<dbReference type="GO" id="GO:0006606">
    <property type="term" value="P:protein import into nucleus"/>
    <property type="evidence" value="ECO:0007669"/>
    <property type="project" value="InterPro"/>
</dbReference>
<dbReference type="InterPro" id="IPR016024">
    <property type="entry name" value="ARM-type_fold"/>
</dbReference>
<reference evidence="7" key="1">
    <citation type="journal article" date="2013" name="Eukaryot. Cell">
        <title>Extremely Reduced Levels of Heterozygosity in the Vertebrate Pathogen Encephalitozoon cuniculi.</title>
        <authorList>
            <person name="Selman M."/>
            <person name="Sak B."/>
            <person name="Kvac M."/>
            <person name="Farinelli L."/>
            <person name="Weiss L.M."/>
            <person name="Corradi N."/>
        </authorList>
    </citation>
    <scope>NUCLEOTIDE SEQUENCE</scope>
</reference>
<evidence type="ECO:0000313" key="7">
    <source>
        <dbReference type="EMBL" id="AGE96131.1"/>
    </source>
</evidence>
<evidence type="ECO:0000259" key="6">
    <source>
        <dbReference type="PROSITE" id="PS50166"/>
    </source>
</evidence>
<evidence type="ECO:0000256" key="2">
    <source>
        <dbReference type="ARBA" id="ARBA00022448"/>
    </source>
</evidence>
<evidence type="ECO:0000256" key="4">
    <source>
        <dbReference type="ARBA" id="ARBA00022737"/>
    </source>
</evidence>
<dbReference type="InterPro" id="IPR011989">
    <property type="entry name" value="ARM-like"/>
</dbReference>
<keyword evidence="4" id="KW-0677">Repeat</keyword>
<proteinExistence type="predicted"/>
<gene>
    <name evidence="7" type="ORF">ECU10_1240</name>
</gene>
<evidence type="ECO:0000256" key="5">
    <source>
        <dbReference type="ARBA" id="ARBA00022927"/>
    </source>
</evidence>
<dbReference type="GO" id="GO:0005737">
    <property type="term" value="C:cytoplasm"/>
    <property type="evidence" value="ECO:0007669"/>
    <property type="project" value="UniProtKB-SubCell"/>
</dbReference>
<protein>
    <submittedName>
        <fullName evidence="7">Importin beta 1 subunit</fullName>
    </submittedName>
</protein>
<dbReference type="VEuPathDB" id="MicrosporidiaDB:AEWQ_101170"/>
<dbReference type="VEuPathDB" id="MicrosporidiaDB:M970_101170"/>
<keyword evidence="2" id="KW-0813">Transport</keyword>
<dbReference type="VEuPathDB" id="MicrosporidiaDB:ECU10_1240"/>
<sequence length="854" mass="96406">MKKSSIRNIWEIRWMWDFCIGKNHPNMDRRGLEACLYEVLKSDPGAGKRAEARILELQSGDFERFISMLVEVFCDLKSNDQLRMVSGIILKNSLHANDPELQKGCSSRWLGMRHESREYVKGTIKRALKGPVPRFCTMAGGALGQIARMEIPNSLYQGFFEEMRRMVCDEEAVSGVCEAVGICSNHLVKEAPDVIQMYNVAVFEICMYPLKNGTTSRSRLCGLKCLMNCMEVQGIFCYEENVNVFLSATVDIWNGNDEELIHKVMICFNRLVMLNYKFIQRSILENMLAQYLGRFFKSQHDEIKIQAIEYWCIFAEKNDGEMVDKYLPIVLPEILSLLEKGPNYYGDVWSPHKAASSCLEMYTELKKDKMMRNRMVWGFIETSLRSESRANIDIGAVALGSVMHERCEDCLTKIVPDLVKGIEFEESKDSCLWALSRAAECNFYALADHLPMILSKCGHVVLESSKSSIGAAWVMDCMFRSIADSRRKGGFADHIPKAVRERANDFVESFLAKQYLDILNALVKGTELASLNDSSLRVALFSALGELILICPQAVSDILVGFYDYTSKKIDECISVLGYATQDQLLVVEDVLSNYIGLIEAIVATRRREDVEDLLELFIRILESTPTTAFGEVYTSISNLSTRFAQHASKIIPYMTRDMRCTDRFVLNSVINLVGRLANTMGTDFNILATVLTSSLVQCLSSEATHRDLKPIILSVFGDIALALERNFESYLDMIVMLFQQISELDRHSDEVYVDELRKNAVQLVNCSLVAIGDSSKVRSVLPRIISIAHKIGAEDANGKAHGDILGLIDDLVGMYGKNFGLDESWIKDFLYGMMKCSTDSNRKKASHVLEVLR</sequence>
<organism evidence="7">
    <name type="scientific">Encephalitozoon cuniculi</name>
    <name type="common">Microsporidian parasite</name>
    <dbReference type="NCBI Taxonomy" id="6035"/>
    <lineage>
        <taxon>Eukaryota</taxon>
        <taxon>Fungi</taxon>
        <taxon>Fungi incertae sedis</taxon>
        <taxon>Microsporidia</taxon>
        <taxon>Unikaryonidae</taxon>
        <taxon>Encephalitozoon</taxon>
    </lineage>
</organism>
<dbReference type="Pfam" id="PF25574">
    <property type="entry name" value="TPR_IMB1"/>
    <property type="match status" value="1"/>
</dbReference>
<dbReference type="InterPro" id="IPR001494">
    <property type="entry name" value="Importin-beta_N"/>
</dbReference>
<dbReference type="AlphaFoldDB" id="M1KLF2"/>
<dbReference type="Gene3D" id="1.25.10.10">
    <property type="entry name" value="Leucine-rich Repeat Variant"/>
    <property type="match status" value="1"/>
</dbReference>
<dbReference type="VEuPathDB" id="MicrosporidiaDB:AEWR_101170"/>
<dbReference type="VEuPathDB" id="MicrosporidiaDB:AEWD_101170"/>
<dbReference type="EMBL" id="KC513613">
    <property type="protein sequence ID" value="AGE96131.1"/>
    <property type="molecule type" value="Genomic_DNA"/>
</dbReference>
<feature type="domain" description="Importin N-terminal" evidence="6">
    <location>
        <begin position="50"/>
        <end position="130"/>
    </location>
</feature>